<dbReference type="AlphaFoldDB" id="A0A238U6T3"/>
<dbReference type="OrthoDB" id="2149800at2"/>
<dbReference type="PANTHER" id="PTHR33734:SF22">
    <property type="entry name" value="MEMBRANE-BOUND LYTIC MUREIN TRANSGLYCOSYLASE D"/>
    <property type="match status" value="1"/>
</dbReference>
<reference evidence="3 4" key="1">
    <citation type="submission" date="2017-07" db="EMBL/GenBank/DDBJ databases">
        <authorList>
            <person name="Sun Z.S."/>
            <person name="Albrecht U."/>
            <person name="Echele G."/>
            <person name="Lee C.C."/>
        </authorList>
    </citation>
    <scope>NUCLEOTIDE SEQUENCE [LARGE SCALE GENOMIC DNA]</scope>
    <source>
        <strain evidence="4">type strain: KCTC 22618</strain>
    </source>
</reference>
<dbReference type="Gene3D" id="3.10.350.10">
    <property type="entry name" value="LysM domain"/>
    <property type="match status" value="3"/>
</dbReference>
<dbReference type="GO" id="GO:0008932">
    <property type="term" value="F:lytic endotransglycosylase activity"/>
    <property type="evidence" value="ECO:0007669"/>
    <property type="project" value="TreeGrafter"/>
</dbReference>
<evidence type="ECO:0000313" key="4">
    <source>
        <dbReference type="Proteomes" id="UP000215214"/>
    </source>
</evidence>
<dbReference type="KEGG" id="tje:TJEJU_1163"/>
<dbReference type="RefSeq" id="WP_095070210.1">
    <property type="nucleotide sequence ID" value="NZ_LT899436.1"/>
</dbReference>
<evidence type="ECO:0000256" key="1">
    <source>
        <dbReference type="SAM" id="MobiDB-lite"/>
    </source>
</evidence>
<accession>A0A238U6T3</accession>
<dbReference type="EMBL" id="LT899436">
    <property type="protein sequence ID" value="SNR14911.1"/>
    <property type="molecule type" value="Genomic_DNA"/>
</dbReference>
<keyword evidence="4" id="KW-1185">Reference proteome</keyword>
<dbReference type="CDD" id="cd00118">
    <property type="entry name" value="LysM"/>
    <property type="match status" value="3"/>
</dbReference>
<organism evidence="3 4">
    <name type="scientific">Tenacibaculum jejuense</name>
    <dbReference type="NCBI Taxonomy" id="584609"/>
    <lineage>
        <taxon>Bacteria</taxon>
        <taxon>Pseudomonadati</taxon>
        <taxon>Bacteroidota</taxon>
        <taxon>Flavobacteriia</taxon>
        <taxon>Flavobacteriales</taxon>
        <taxon>Flavobacteriaceae</taxon>
        <taxon>Tenacibaculum</taxon>
    </lineage>
</organism>
<dbReference type="PANTHER" id="PTHR33734">
    <property type="entry name" value="LYSM DOMAIN-CONTAINING GPI-ANCHORED PROTEIN 2"/>
    <property type="match status" value="1"/>
</dbReference>
<feature type="domain" description="LysM" evidence="2">
    <location>
        <begin position="200"/>
        <end position="247"/>
    </location>
</feature>
<feature type="domain" description="LysM" evidence="2">
    <location>
        <begin position="133"/>
        <end position="180"/>
    </location>
</feature>
<feature type="compositionally biased region" description="Basic and acidic residues" evidence="1">
    <location>
        <begin position="85"/>
        <end position="97"/>
    </location>
</feature>
<proteinExistence type="predicted"/>
<dbReference type="InterPro" id="IPR028082">
    <property type="entry name" value="Peripla_BP_I"/>
</dbReference>
<dbReference type="SUPFAM" id="SSF53822">
    <property type="entry name" value="Periplasmic binding protein-like I"/>
    <property type="match status" value="1"/>
</dbReference>
<sequence length="633" mass="72302">MNKIKFWTFTLIVTLLISSCSQQKRYISYKVKEGETMRDIAKRIDVKTEDLVRLNPDVGETPSMNSVIIIPNPEYKKSIPLIQDSKNDKESKENKDESPDESSSENEVTTEDENETVKQPDSTQIIRTVIEFKKHTVKPGETVYRITKDYNISKEELINLNPQYPRLKENYLDVGQVLKVKVAEKKIVYLSREEDLKNHVTHTVKSKETVYSLTRFYNITKEELMNLNPEYPEIENNNLQIGQVLRIRNVADNIESYSSEMFIDSIGQIDESIRVALLLPFRADEYKEKVSDDIFDTSKADRGNANLANLVTDFYLGSEIAIDSVKSLGVNLDISVFDTGNRGKNIEAILEKELLNDMNAIIGPFYSDKVKEVAKASDAPVIFPHYSKNQNQFSSSKIVKSAPDKTIRSQALGNYLSKIYDGEGIFIVSDGTETSDAQSKEITQILKSNDSIENVFVLKPEDNFIKKERFTDKMKPNSHNWIIIATDQRDVVANAINSMIVLPEGISAQVFAIEKNTRSYESVDNNTLARIGFTYVTDSYANYEDQNMKRFINSYKAKNNDIPTEYAVRGFDITFDVLMRLASGEKLLDTYKQGASIRLENKFEFDKKLFGSIYNKGLFIVKYNPDLTLERIK</sequence>
<dbReference type="Proteomes" id="UP000215214">
    <property type="component" value="Chromosome TJEJU"/>
</dbReference>
<dbReference type="SMART" id="SM00257">
    <property type="entry name" value="LysM"/>
    <property type="match status" value="3"/>
</dbReference>
<dbReference type="InterPro" id="IPR036779">
    <property type="entry name" value="LysM_dom_sf"/>
</dbReference>
<evidence type="ECO:0000313" key="3">
    <source>
        <dbReference type="EMBL" id="SNR14911.1"/>
    </source>
</evidence>
<feature type="compositionally biased region" description="Acidic residues" evidence="1">
    <location>
        <begin position="98"/>
        <end position="114"/>
    </location>
</feature>
<dbReference type="PROSITE" id="PS51257">
    <property type="entry name" value="PROKAR_LIPOPROTEIN"/>
    <property type="match status" value="1"/>
</dbReference>
<dbReference type="SUPFAM" id="SSF54106">
    <property type="entry name" value="LysM domain"/>
    <property type="match status" value="3"/>
</dbReference>
<dbReference type="PROSITE" id="PS51782">
    <property type="entry name" value="LYSM"/>
    <property type="match status" value="2"/>
</dbReference>
<dbReference type="Gene3D" id="3.40.50.2300">
    <property type="match status" value="2"/>
</dbReference>
<dbReference type="InterPro" id="IPR018392">
    <property type="entry name" value="LysM"/>
</dbReference>
<dbReference type="Pfam" id="PF01476">
    <property type="entry name" value="LysM"/>
    <property type="match status" value="3"/>
</dbReference>
<evidence type="ECO:0000259" key="2">
    <source>
        <dbReference type="PROSITE" id="PS51782"/>
    </source>
</evidence>
<gene>
    <name evidence="3" type="ORF">TJEJU_1163</name>
</gene>
<name>A0A238U6T3_9FLAO</name>
<feature type="region of interest" description="Disordered" evidence="1">
    <location>
        <begin position="83"/>
        <end position="121"/>
    </location>
</feature>
<protein>
    <recommendedName>
        <fullName evidence="2">LysM domain-containing protein</fullName>
    </recommendedName>
</protein>